<dbReference type="InterPro" id="IPR001998">
    <property type="entry name" value="Xylose_isomerase"/>
</dbReference>
<feature type="non-terminal residue" evidence="9">
    <location>
        <position position="1"/>
    </location>
</feature>
<dbReference type="SUPFAM" id="SSF51658">
    <property type="entry name" value="Xylose isomerase-like"/>
    <property type="match status" value="1"/>
</dbReference>
<keyword evidence="10" id="KW-1185">Reference proteome</keyword>
<comment type="similarity">
    <text evidence="1 8">Belongs to the xylose isomerase family.</text>
</comment>
<protein>
    <recommendedName>
        <fullName evidence="2 8">Xylose isomerase</fullName>
        <ecNumber evidence="2 8">5.3.1.5</ecNumber>
    </recommendedName>
</protein>
<dbReference type="AlphaFoldDB" id="A0AAV2S5I0"/>
<keyword evidence="3 8" id="KW-0859">Xylose metabolism</keyword>
<gene>
    <name evidence="9" type="ORF">MNOR_LOCUS33399</name>
</gene>
<comment type="caution">
    <text evidence="9">The sequence shown here is derived from an EMBL/GenBank/DDBJ whole genome shotgun (WGS) entry which is preliminary data.</text>
</comment>
<evidence type="ECO:0000256" key="2">
    <source>
        <dbReference type="ARBA" id="ARBA00011958"/>
    </source>
</evidence>
<evidence type="ECO:0000256" key="1">
    <source>
        <dbReference type="ARBA" id="ARBA00005765"/>
    </source>
</evidence>
<comment type="catalytic activity">
    <reaction evidence="7 8">
        <text>alpha-D-xylose = alpha-D-xylulofuranose</text>
        <dbReference type="Rhea" id="RHEA:22816"/>
        <dbReference type="ChEBI" id="CHEBI:28518"/>
        <dbReference type="ChEBI" id="CHEBI:188998"/>
        <dbReference type="EC" id="5.3.1.5"/>
    </reaction>
</comment>
<organism evidence="9 10">
    <name type="scientific">Meganyctiphanes norvegica</name>
    <name type="common">Northern krill</name>
    <name type="synonym">Thysanopoda norvegica</name>
    <dbReference type="NCBI Taxonomy" id="48144"/>
    <lineage>
        <taxon>Eukaryota</taxon>
        <taxon>Metazoa</taxon>
        <taxon>Ecdysozoa</taxon>
        <taxon>Arthropoda</taxon>
        <taxon>Crustacea</taxon>
        <taxon>Multicrustacea</taxon>
        <taxon>Malacostraca</taxon>
        <taxon>Eumalacostraca</taxon>
        <taxon>Eucarida</taxon>
        <taxon>Euphausiacea</taxon>
        <taxon>Euphausiidae</taxon>
        <taxon>Meganyctiphanes</taxon>
    </lineage>
</organism>
<dbReference type="PRINTS" id="PR00688">
    <property type="entry name" value="XYLOSISMRASE"/>
</dbReference>
<evidence type="ECO:0000256" key="6">
    <source>
        <dbReference type="ARBA" id="ARBA00023277"/>
    </source>
</evidence>
<evidence type="ECO:0000256" key="8">
    <source>
        <dbReference type="RuleBase" id="RU000609"/>
    </source>
</evidence>
<evidence type="ECO:0000256" key="3">
    <source>
        <dbReference type="ARBA" id="ARBA00022629"/>
    </source>
</evidence>
<dbReference type="EMBL" id="CAXKWB010048032">
    <property type="protein sequence ID" value="CAL4166354.1"/>
    <property type="molecule type" value="Genomic_DNA"/>
</dbReference>
<dbReference type="Gene3D" id="3.20.20.150">
    <property type="entry name" value="Divalent-metal-dependent TIM barrel enzymes"/>
    <property type="match status" value="1"/>
</dbReference>
<evidence type="ECO:0000256" key="7">
    <source>
        <dbReference type="ARBA" id="ARBA00033659"/>
    </source>
</evidence>
<evidence type="ECO:0000256" key="4">
    <source>
        <dbReference type="ARBA" id="ARBA00022723"/>
    </source>
</evidence>
<evidence type="ECO:0000313" key="10">
    <source>
        <dbReference type="Proteomes" id="UP001497623"/>
    </source>
</evidence>
<dbReference type="PANTHER" id="PTHR48408:SF1">
    <property type="entry name" value="XYLOSE ISOMERASE"/>
    <property type="match status" value="1"/>
</dbReference>
<dbReference type="PROSITE" id="PS51415">
    <property type="entry name" value="XYLOSE_ISOMERASE"/>
    <property type="match status" value="1"/>
</dbReference>
<dbReference type="InterPro" id="IPR036237">
    <property type="entry name" value="Xyl_isomerase-like_sf"/>
</dbReference>
<keyword evidence="4 8" id="KW-0479">Metal-binding</keyword>
<dbReference type="EC" id="5.3.1.5" evidence="2 8"/>
<accession>A0AAV2S5I0</accession>
<dbReference type="Proteomes" id="UP001497623">
    <property type="component" value="Unassembled WGS sequence"/>
</dbReference>
<name>A0AAV2S5I0_MEGNR</name>
<keyword evidence="6 8" id="KW-0119">Carbohydrate metabolism</keyword>
<dbReference type="GO" id="GO:0042732">
    <property type="term" value="P:D-xylose metabolic process"/>
    <property type="evidence" value="ECO:0007669"/>
    <property type="project" value="UniProtKB-KW"/>
</dbReference>
<evidence type="ECO:0000256" key="5">
    <source>
        <dbReference type="ARBA" id="ARBA00023235"/>
    </source>
</evidence>
<keyword evidence="5 8" id="KW-0413">Isomerase</keyword>
<evidence type="ECO:0000313" key="9">
    <source>
        <dbReference type="EMBL" id="CAL4166354.1"/>
    </source>
</evidence>
<dbReference type="GO" id="GO:0009045">
    <property type="term" value="F:xylose isomerase activity"/>
    <property type="evidence" value="ECO:0007669"/>
    <property type="project" value="UniProtKB-EC"/>
</dbReference>
<sequence length="222" mass="25148">VMHMLQHMLLHRSRSAWKWRIVWELKTLCSGEAEIRIPLIAKYGCAYELDNFAAFFRMVIAYKEKIGFRGQLLIEPKPKEPTRHQYDYDAQTVMAFLHTYGLEKHFKLNIEPNHTTLAGHPHEHDILFASAFKMLGSIDANTGSPDLGWDTDQFPMDIRHATAIMKGGLSPGGLNFDAKVRRESTELADMFIAHIAAMDTLARGLKNAANIISDGILKKSLQ</sequence>
<reference evidence="9 10" key="1">
    <citation type="submission" date="2024-05" db="EMBL/GenBank/DDBJ databases">
        <authorList>
            <person name="Wallberg A."/>
        </authorList>
    </citation>
    <scope>NUCLEOTIDE SEQUENCE [LARGE SCALE GENOMIC DNA]</scope>
</reference>
<proteinExistence type="inferred from homology"/>
<dbReference type="PANTHER" id="PTHR48408">
    <property type="match status" value="1"/>
</dbReference>
<feature type="non-terminal residue" evidence="9">
    <location>
        <position position="222"/>
    </location>
</feature>
<dbReference type="GO" id="GO:0046872">
    <property type="term" value="F:metal ion binding"/>
    <property type="evidence" value="ECO:0007669"/>
    <property type="project" value="UniProtKB-KW"/>
</dbReference>